<proteinExistence type="predicted"/>
<gene>
    <name evidence="1" type="ORF">GCM10007898_04290</name>
</gene>
<organism evidence="1 2">
    <name type="scientific">Dyella flagellata</name>
    <dbReference type="NCBI Taxonomy" id="1867833"/>
    <lineage>
        <taxon>Bacteria</taxon>
        <taxon>Pseudomonadati</taxon>
        <taxon>Pseudomonadota</taxon>
        <taxon>Gammaproteobacteria</taxon>
        <taxon>Lysobacterales</taxon>
        <taxon>Rhodanobacteraceae</taxon>
        <taxon>Dyella</taxon>
    </lineage>
</organism>
<dbReference type="Proteomes" id="UP001156627">
    <property type="component" value="Unassembled WGS sequence"/>
</dbReference>
<keyword evidence="2" id="KW-1185">Reference proteome</keyword>
<dbReference type="EMBL" id="BSOA01000003">
    <property type="protein sequence ID" value="GLQ86863.1"/>
    <property type="molecule type" value="Genomic_DNA"/>
</dbReference>
<name>A0ABQ5X8G4_9GAMM</name>
<sequence length="69" mass="7511">MSRLADAADRSAALLMAWPSETQGMPLGLALMQSNLKDFKAVIAALSLAAWRIHAGYRVTAIRRSNLQI</sequence>
<accession>A0ABQ5X8G4</accession>
<evidence type="ECO:0000313" key="2">
    <source>
        <dbReference type="Proteomes" id="UP001156627"/>
    </source>
</evidence>
<evidence type="ECO:0000313" key="1">
    <source>
        <dbReference type="EMBL" id="GLQ86863.1"/>
    </source>
</evidence>
<reference evidence="2" key="1">
    <citation type="journal article" date="2019" name="Int. J. Syst. Evol. Microbiol.">
        <title>The Global Catalogue of Microorganisms (GCM) 10K type strain sequencing project: providing services to taxonomists for standard genome sequencing and annotation.</title>
        <authorList>
            <consortium name="The Broad Institute Genomics Platform"/>
            <consortium name="The Broad Institute Genome Sequencing Center for Infectious Disease"/>
            <person name="Wu L."/>
            <person name="Ma J."/>
        </authorList>
    </citation>
    <scope>NUCLEOTIDE SEQUENCE [LARGE SCALE GENOMIC DNA]</scope>
    <source>
        <strain evidence="2">NBRC 111981</strain>
    </source>
</reference>
<protein>
    <submittedName>
        <fullName evidence="1">Uncharacterized protein</fullName>
    </submittedName>
</protein>
<comment type="caution">
    <text evidence="1">The sequence shown here is derived from an EMBL/GenBank/DDBJ whole genome shotgun (WGS) entry which is preliminary data.</text>
</comment>